<dbReference type="InterPro" id="IPR029045">
    <property type="entry name" value="ClpP/crotonase-like_dom_sf"/>
</dbReference>
<evidence type="ECO:0000256" key="1">
    <source>
        <dbReference type="ARBA" id="ARBA00005254"/>
    </source>
</evidence>
<sequence length="263" mass="28999">MIKLEIQQGIANVILSRAEKQNALSFDMFMQLNSTIKRIKKDKSVRAVVIKGDGEHFCSGLDVAAVMASPLNIVRLLLKWLPGNQNLAQKVVLGWQSLSVPVIAQINGNCLGGGLQIALGADYRIVDTQAKLAIMEARWGLCPDMGANVVLAGLLKRDQVLWLASHANPISAHTAYELGLVTELTDNTEQATQRMLNILRERSPDTLAAIKRVTQKSYTTNQRQILAKETFSQIRLLLNPNTKKAIAKAKGKTDISYANSKRW</sequence>
<reference evidence="3 4" key="1">
    <citation type="submission" date="2018-10" db="EMBL/GenBank/DDBJ databases">
        <title>Complete Genome Sequence and Transcriptomic Profiles of a Marine Bacterium, Pseudoalteromonas agarivorans Hao 2018.</title>
        <authorList>
            <person name="Hao L."/>
        </authorList>
    </citation>
    <scope>NUCLEOTIDE SEQUENCE [LARGE SCALE GENOMIC DNA]</scope>
    <source>
        <strain evidence="3 4">Hao 2018</strain>
    </source>
</reference>
<evidence type="ECO:0000313" key="3">
    <source>
        <dbReference type="EMBL" id="AYM87368.1"/>
    </source>
</evidence>
<dbReference type="Pfam" id="PF00378">
    <property type="entry name" value="ECH_1"/>
    <property type="match status" value="1"/>
</dbReference>
<proteinExistence type="inferred from homology"/>
<dbReference type="InterPro" id="IPR045002">
    <property type="entry name" value="Ech1-like"/>
</dbReference>
<dbReference type="InterPro" id="IPR018376">
    <property type="entry name" value="Enoyl-CoA_hyd/isom_CS"/>
</dbReference>
<dbReference type="PANTHER" id="PTHR43149:SF1">
    <property type="entry name" value="DELTA(3,5)-DELTA(2,4)-DIENOYL-COA ISOMERASE, MITOCHONDRIAL"/>
    <property type="match status" value="1"/>
</dbReference>
<comment type="similarity">
    <text evidence="1 2">Belongs to the enoyl-CoA hydratase/isomerase family.</text>
</comment>
<dbReference type="NCBIfam" id="NF005699">
    <property type="entry name" value="PRK07509.1"/>
    <property type="match status" value="1"/>
</dbReference>
<dbReference type="Proteomes" id="UP000279995">
    <property type="component" value="Chromosome I"/>
</dbReference>
<dbReference type="GO" id="GO:0016853">
    <property type="term" value="F:isomerase activity"/>
    <property type="evidence" value="ECO:0007669"/>
    <property type="project" value="InterPro"/>
</dbReference>
<dbReference type="InterPro" id="IPR001753">
    <property type="entry name" value="Enoyl-CoA_hydra/iso"/>
</dbReference>
<evidence type="ECO:0000313" key="4">
    <source>
        <dbReference type="Proteomes" id="UP000279995"/>
    </source>
</evidence>
<dbReference type="EMBL" id="CP033065">
    <property type="protein sequence ID" value="AYM87368.1"/>
    <property type="molecule type" value="Genomic_DNA"/>
</dbReference>
<accession>A0AAD0U0D5</accession>
<dbReference type="SUPFAM" id="SSF52096">
    <property type="entry name" value="ClpP/crotonase"/>
    <property type="match status" value="1"/>
</dbReference>
<name>A0AAD0U0D5_9GAMM</name>
<dbReference type="Gene3D" id="3.90.226.10">
    <property type="entry name" value="2-enoyl-CoA Hydratase, Chain A, domain 1"/>
    <property type="match status" value="1"/>
</dbReference>
<protein>
    <submittedName>
        <fullName evidence="3">Crotonase/enoyl-CoA hydratase family protein</fullName>
    </submittedName>
</protein>
<dbReference type="PROSITE" id="PS00166">
    <property type="entry name" value="ENOYL_COA_HYDRATASE"/>
    <property type="match status" value="1"/>
</dbReference>
<organism evidence="3 4">
    <name type="scientific">Pseudoalteromonas agarivorans</name>
    <dbReference type="NCBI Taxonomy" id="176102"/>
    <lineage>
        <taxon>Bacteria</taxon>
        <taxon>Pseudomonadati</taxon>
        <taxon>Pseudomonadota</taxon>
        <taxon>Gammaproteobacteria</taxon>
        <taxon>Alteromonadales</taxon>
        <taxon>Pseudoalteromonadaceae</taxon>
        <taxon>Pseudoalteromonas</taxon>
    </lineage>
</organism>
<evidence type="ECO:0000256" key="2">
    <source>
        <dbReference type="RuleBase" id="RU003707"/>
    </source>
</evidence>
<dbReference type="CDD" id="cd06558">
    <property type="entry name" value="crotonase-like"/>
    <property type="match status" value="1"/>
</dbReference>
<gene>
    <name evidence="3" type="ORF">D9T18_12125</name>
</gene>
<dbReference type="RefSeq" id="WP_121637846.1">
    <property type="nucleotide sequence ID" value="NZ_CP033065.1"/>
</dbReference>
<dbReference type="AlphaFoldDB" id="A0AAD0U0D5"/>
<dbReference type="PANTHER" id="PTHR43149">
    <property type="entry name" value="ENOYL-COA HYDRATASE"/>
    <property type="match status" value="1"/>
</dbReference>